<protein>
    <recommendedName>
        <fullName evidence="3">Nucleotidyltransferase domain-containing protein</fullName>
    </recommendedName>
</protein>
<dbReference type="Gene3D" id="3.30.460.10">
    <property type="entry name" value="Beta Polymerase, domain 2"/>
    <property type="match status" value="1"/>
</dbReference>
<proteinExistence type="predicted"/>
<accession>A0A1I1ZC73</accession>
<dbReference type="RefSeq" id="WP_149756431.1">
    <property type="nucleotide sequence ID" value="NZ_FOMS01000008.1"/>
</dbReference>
<dbReference type="OrthoDB" id="7375008at2"/>
<dbReference type="SUPFAM" id="SSF81301">
    <property type="entry name" value="Nucleotidyltransferase"/>
    <property type="match status" value="1"/>
</dbReference>
<keyword evidence="2" id="KW-1185">Reference proteome</keyword>
<evidence type="ECO:0000313" key="1">
    <source>
        <dbReference type="EMBL" id="SFE28928.1"/>
    </source>
</evidence>
<name>A0A1I1ZC73_9RHOB</name>
<dbReference type="InterPro" id="IPR043519">
    <property type="entry name" value="NT_sf"/>
</dbReference>
<reference evidence="1 2" key="1">
    <citation type="submission" date="2016-10" db="EMBL/GenBank/DDBJ databases">
        <authorList>
            <person name="Varghese N."/>
            <person name="Submissions S."/>
        </authorList>
    </citation>
    <scope>NUCLEOTIDE SEQUENCE [LARGE SCALE GENOMIC DNA]</scope>
    <source>
        <strain evidence="2">YIM D21,KCTC 23444,ACCC 10710</strain>
    </source>
</reference>
<dbReference type="Proteomes" id="UP000325289">
    <property type="component" value="Unassembled WGS sequence"/>
</dbReference>
<sequence length="261" mass="28430">MASAMANISGLDALFLAGSLGRGTEDAFSDIDVVALAEPDRHEALAARWISALEDRDHVVYRRQAKSGQGLLVNAITGNWVRVDLHVLPRALFARRAKDTVTPLIDPEDIHGALPDSLPPARPDPERVKGIVTEFIRMMGLMPVALGRDERVTLVTSVELLRGLLRDLYIEQSAAPDKGGMLHLSKLITPAQMAVLESMPHPGPDRTALIDAHLRIADAFLPEARRLAARLEIDWPDEFEAATAAHIHRETGVEILAHAAA</sequence>
<dbReference type="AlphaFoldDB" id="A0A1I1ZC73"/>
<gene>
    <name evidence="1" type="ORF">SAMN04515678_10875</name>
</gene>
<dbReference type="EMBL" id="FOMS01000008">
    <property type="protein sequence ID" value="SFE28928.1"/>
    <property type="molecule type" value="Genomic_DNA"/>
</dbReference>
<organism evidence="1 2">
    <name type="scientific">Roseivivax sediminis</name>
    <dbReference type="NCBI Taxonomy" id="936889"/>
    <lineage>
        <taxon>Bacteria</taxon>
        <taxon>Pseudomonadati</taxon>
        <taxon>Pseudomonadota</taxon>
        <taxon>Alphaproteobacteria</taxon>
        <taxon>Rhodobacterales</taxon>
        <taxon>Roseobacteraceae</taxon>
        <taxon>Roseivivax</taxon>
    </lineage>
</organism>
<evidence type="ECO:0008006" key="3">
    <source>
        <dbReference type="Google" id="ProtNLM"/>
    </source>
</evidence>
<evidence type="ECO:0000313" key="2">
    <source>
        <dbReference type="Proteomes" id="UP000325289"/>
    </source>
</evidence>